<dbReference type="SUPFAM" id="SSF46689">
    <property type="entry name" value="Homeodomain-like"/>
    <property type="match status" value="1"/>
</dbReference>
<evidence type="ECO:0000256" key="1">
    <source>
        <dbReference type="ARBA" id="ARBA00004123"/>
    </source>
</evidence>
<dbReference type="InterPro" id="IPR017930">
    <property type="entry name" value="Myb_dom"/>
</dbReference>
<keyword evidence="3" id="KW-0805">Transcription regulation</keyword>
<dbReference type="FunFam" id="1.10.10.60:FF:000001">
    <property type="entry name" value="MYB-related transcription factor"/>
    <property type="match status" value="1"/>
</dbReference>
<feature type="domain" description="HTH myb-type" evidence="9">
    <location>
        <begin position="9"/>
        <end position="61"/>
    </location>
</feature>
<evidence type="ECO:0000313" key="10">
    <source>
        <dbReference type="EMBL" id="ASM90797.1"/>
    </source>
</evidence>
<feature type="compositionally biased region" description="Basic and acidic residues" evidence="7">
    <location>
        <begin position="149"/>
        <end position="159"/>
    </location>
</feature>
<organism evidence="10">
    <name type="scientific">Ammopiptanthus nanus</name>
    <dbReference type="NCBI Taxonomy" id="111851"/>
    <lineage>
        <taxon>Eukaryota</taxon>
        <taxon>Viridiplantae</taxon>
        <taxon>Streptophyta</taxon>
        <taxon>Embryophyta</taxon>
        <taxon>Tracheophyta</taxon>
        <taxon>Spermatophyta</taxon>
        <taxon>Magnoliopsida</taxon>
        <taxon>eudicotyledons</taxon>
        <taxon>Gunneridae</taxon>
        <taxon>Pentapetalae</taxon>
        <taxon>rosids</taxon>
        <taxon>fabids</taxon>
        <taxon>Fabales</taxon>
        <taxon>Fabaceae</taxon>
        <taxon>Papilionoideae</taxon>
        <taxon>50 kb inversion clade</taxon>
        <taxon>genistoids sensu lato</taxon>
        <taxon>core genistoids</taxon>
        <taxon>Sophoreae</taxon>
        <taxon>Ammopiptanthus</taxon>
    </lineage>
</organism>
<sequence>MGRAPCCEKMGLKKGPWTPEEDQILINYINTYGHANWRALPKHAGLLRCGKSCRLRWANYLRPDIKRGNFTKEEEDTIIDLHEMLGNRWSAIAARLPGRTDNEIKNVWHTHLKKRLPQNKQSHDDTKRIPKQTKSNQEQQDPVNFAIHATKDESTEDNRPLSPPQCSSDMSTLTMNTSDNNNDHNSSSTSHDMSINNNSNIVESPENNLALDEDFWSEVLSSDNSNETSSDYFQATINGADEQQFQITLSPLVTEEGVHLASSSSMCDSMDFWYDVYARADELTTELLEL</sequence>
<dbReference type="FunFam" id="1.10.10.60:FF:000316">
    <property type="entry name" value="Transcription factor MYB15"/>
    <property type="match status" value="1"/>
</dbReference>
<dbReference type="InterPro" id="IPR001005">
    <property type="entry name" value="SANT/Myb"/>
</dbReference>
<comment type="subcellular location">
    <subcellularLocation>
        <location evidence="1">Nucleus</location>
    </subcellularLocation>
</comment>
<keyword evidence="5" id="KW-0804">Transcription</keyword>
<feature type="compositionally biased region" description="Polar residues" evidence="7">
    <location>
        <begin position="132"/>
        <end position="142"/>
    </location>
</feature>
<evidence type="ECO:0000256" key="4">
    <source>
        <dbReference type="ARBA" id="ARBA00023125"/>
    </source>
</evidence>
<evidence type="ECO:0000256" key="5">
    <source>
        <dbReference type="ARBA" id="ARBA00023163"/>
    </source>
</evidence>
<keyword evidence="6" id="KW-0539">Nucleus</keyword>
<evidence type="ECO:0000259" key="9">
    <source>
        <dbReference type="PROSITE" id="PS51294"/>
    </source>
</evidence>
<keyword evidence="4" id="KW-0238">DNA-binding</keyword>
<evidence type="ECO:0000256" key="7">
    <source>
        <dbReference type="SAM" id="MobiDB-lite"/>
    </source>
</evidence>
<feature type="region of interest" description="Disordered" evidence="7">
    <location>
        <begin position="111"/>
        <end position="193"/>
    </location>
</feature>
<dbReference type="Gene3D" id="1.10.10.60">
    <property type="entry name" value="Homeodomain-like"/>
    <property type="match status" value="2"/>
</dbReference>
<evidence type="ECO:0000256" key="3">
    <source>
        <dbReference type="ARBA" id="ARBA00023015"/>
    </source>
</evidence>
<dbReference type="InterPro" id="IPR009057">
    <property type="entry name" value="Homeodomain-like_sf"/>
</dbReference>
<proteinExistence type="evidence at transcript level"/>
<feature type="compositionally biased region" description="Low complexity" evidence="7">
    <location>
        <begin position="174"/>
        <end position="193"/>
    </location>
</feature>
<dbReference type="PROSITE" id="PS50090">
    <property type="entry name" value="MYB_LIKE"/>
    <property type="match status" value="2"/>
</dbReference>
<dbReference type="SMR" id="A0A221LCI2"/>
<dbReference type="GO" id="GO:0005634">
    <property type="term" value="C:nucleus"/>
    <property type="evidence" value="ECO:0007669"/>
    <property type="project" value="UniProtKB-SubCell"/>
</dbReference>
<dbReference type="PANTHER" id="PTHR10641:SF1413">
    <property type="entry name" value="MYB-RELATED PROTEIN MYB4"/>
    <property type="match status" value="1"/>
</dbReference>
<keyword evidence="2" id="KW-0677">Repeat</keyword>
<dbReference type="PROSITE" id="PS51294">
    <property type="entry name" value="HTH_MYB"/>
    <property type="match status" value="2"/>
</dbReference>
<dbReference type="GO" id="GO:0003677">
    <property type="term" value="F:DNA binding"/>
    <property type="evidence" value="ECO:0007669"/>
    <property type="project" value="UniProtKB-KW"/>
</dbReference>
<feature type="domain" description="Myb-like" evidence="8">
    <location>
        <begin position="9"/>
        <end position="61"/>
    </location>
</feature>
<feature type="compositionally biased region" description="Polar residues" evidence="7">
    <location>
        <begin position="164"/>
        <end position="173"/>
    </location>
</feature>
<dbReference type="PANTHER" id="PTHR10641">
    <property type="entry name" value="MYB FAMILY TRANSCRIPTION FACTOR"/>
    <property type="match status" value="1"/>
</dbReference>
<name>A0A221LCI2_9FABA</name>
<dbReference type="CDD" id="cd00167">
    <property type="entry name" value="SANT"/>
    <property type="match status" value="2"/>
</dbReference>
<reference evidence="10" key="1">
    <citation type="submission" date="2017-06" db="EMBL/GenBank/DDBJ databases">
        <title>MYB contributes to drought resistence of Ammopiptanthus nanus.</title>
        <authorList>
            <person name="Liu Y."/>
            <person name="Liu Y."/>
            <person name="Liu Y."/>
            <person name="Zhang L."/>
        </authorList>
    </citation>
    <scope>NUCLEOTIDE SEQUENCE</scope>
</reference>
<feature type="domain" description="HTH myb-type" evidence="9">
    <location>
        <begin position="62"/>
        <end position="116"/>
    </location>
</feature>
<protein>
    <submittedName>
        <fullName evidence="10">MYB</fullName>
    </submittedName>
</protein>
<evidence type="ECO:0000259" key="8">
    <source>
        <dbReference type="PROSITE" id="PS50090"/>
    </source>
</evidence>
<dbReference type="EMBL" id="MF326685">
    <property type="protein sequence ID" value="ASM90797.1"/>
    <property type="molecule type" value="mRNA"/>
</dbReference>
<evidence type="ECO:0000256" key="6">
    <source>
        <dbReference type="ARBA" id="ARBA00023242"/>
    </source>
</evidence>
<dbReference type="AlphaFoldDB" id="A0A221LCI2"/>
<accession>A0A221LCI2</accession>
<dbReference type="InterPro" id="IPR015495">
    <property type="entry name" value="Myb_TF_plants"/>
</dbReference>
<feature type="domain" description="Myb-like" evidence="8">
    <location>
        <begin position="62"/>
        <end position="112"/>
    </location>
</feature>
<gene>
    <name evidence="10" type="primary">MYB</name>
</gene>
<evidence type="ECO:0000256" key="2">
    <source>
        <dbReference type="ARBA" id="ARBA00022737"/>
    </source>
</evidence>
<dbReference type="SMART" id="SM00717">
    <property type="entry name" value="SANT"/>
    <property type="match status" value="2"/>
</dbReference>
<dbReference type="Pfam" id="PF00249">
    <property type="entry name" value="Myb_DNA-binding"/>
    <property type="match status" value="2"/>
</dbReference>